<evidence type="ECO:0000313" key="11">
    <source>
        <dbReference type="Proteomes" id="UP000285610"/>
    </source>
</evidence>
<keyword evidence="3" id="KW-1003">Cell membrane</keyword>
<gene>
    <name evidence="10" type="ORF">DWZ50_11930</name>
</gene>
<proteinExistence type="predicted"/>
<evidence type="ECO:0000256" key="5">
    <source>
        <dbReference type="ARBA" id="ARBA00022683"/>
    </source>
</evidence>
<keyword evidence="5" id="KW-0598">Phosphotransferase system</keyword>
<evidence type="ECO:0000256" key="7">
    <source>
        <dbReference type="ARBA" id="ARBA00022989"/>
    </source>
</evidence>
<evidence type="ECO:0000256" key="4">
    <source>
        <dbReference type="ARBA" id="ARBA00022597"/>
    </source>
</evidence>
<evidence type="ECO:0000256" key="1">
    <source>
        <dbReference type="ARBA" id="ARBA00004651"/>
    </source>
</evidence>
<evidence type="ECO:0000256" key="6">
    <source>
        <dbReference type="ARBA" id="ARBA00022692"/>
    </source>
</evidence>
<feature type="transmembrane region" description="Helical" evidence="9">
    <location>
        <begin position="240"/>
        <end position="261"/>
    </location>
</feature>
<organism evidence="10 11">
    <name type="scientific">Mediterraneibacter gnavus</name>
    <name type="common">Ruminococcus gnavus</name>
    <dbReference type="NCBI Taxonomy" id="33038"/>
    <lineage>
        <taxon>Bacteria</taxon>
        <taxon>Bacillati</taxon>
        <taxon>Bacillota</taxon>
        <taxon>Clostridia</taxon>
        <taxon>Lachnospirales</taxon>
        <taxon>Lachnospiraceae</taxon>
        <taxon>Mediterraneibacter</taxon>
    </lineage>
</organism>
<dbReference type="AlphaFoldDB" id="A0A415S7Z7"/>
<feature type="transmembrane region" description="Helical" evidence="9">
    <location>
        <begin position="131"/>
        <end position="148"/>
    </location>
</feature>
<name>A0A415S7Z7_MEDGN</name>
<keyword evidence="7 9" id="KW-1133">Transmembrane helix</keyword>
<evidence type="ECO:0000256" key="2">
    <source>
        <dbReference type="ARBA" id="ARBA00022448"/>
    </source>
</evidence>
<reference evidence="10 11" key="1">
    <citation type="submission" date="2018-08" db="EMBL/GenBank/DDBJ databases">
        <title>A genome reference for cultivated species of the human gut microbiota.</title>
        <authorList>
            <person name="Zou Y."/>
            <person name="Xue W."/>
            <person name="Luo G."/>
        </authorList>
    </citation>
    <scope>NUCLEOTIDE SEQUENCE [LARGE SCALE GENOMIC DNA]</scope>
    <source>
        <strain evidence="10 11">AF33-12</strain>
    </source>
</reference>
<sequence length="289" mass="31830">MQTRENSTQELKNENVEKEERILTKRDVTKSWWLWWLSVEVANSFERLQALACCISMIPILRKLYKKEDDFRAGLKRHLQFFNTESTWGAITLGVAVAMEEQKAMGKQIPDEAINSVKTGLMGPFAGIGDTINWATFLPILLGFFIPLAEKGNWIAGIAPLFIFAGVTCFVGYNTYHFGYNLGAKSATKLLNSGWLNKIITAASVLGMFMMGGLAAGFVSVSTPLVINTGSTVFNLQTDVFDNIIPGLLPFVTVTGVYVMLDKIKRNYTLAVFIILAVSLILGGLGIIA</sequence>
<keyword evidence="6 9" id="KW-0812">Transmembrane</keyword>
<feature type="transmembrane region" description="Helical" evidence="9">
    <location>
        <begin position="195"/>
        <end position="220"/>
    </location>
</feature>
<dbReference type="Proteomes" id="UP000285610">
    <property type="component" value="Unassembled WGS sequence"/>
</dbReference>
<dbReference type="EMBL" id="QRQE01000029">
    <property type="protein sequence ID" value="RHM74047.1"/>
    <property type="molecule type" value="Genomic_DNA"/>
</dbReference>
<protein>
    <submittedName>
        <fullName evidence="10">PTS system mannose/fructose/sorbose family transporter subunit IID</fullName>
    </submittedName>
</protein>
<feature type="transmembrane region" description="Helical" evidence="9">
    <location>
        <begin position="154"/>
        <end position="174"/>
    </location>
</feature>
<dbReference type="InterPro" id="IPR004704">
    <property type="entry name" value="PTS_IID_man"/>
</dbReference>
<comment type="caution">
    <text evidence="10">The sequence shown here is derived from an EMBL/GenBank/DDBJ whole genome shotgun (WGS) entry which is preliminary data.</text>
</comment>
<keyword evidence="8 9" id="KW-0472">Membrane</keyword>
<accession>A0A415S7Z7</accession>
<dbReference type="GO" id="GO:0009401">
    <property type="term" value="P:phosphoenolpyruvate-dependent sugar phosphotransferase system"/>
    <property type="evidence" value="ECO:0007669"/>
    <property type="project" value="UniProtKB-KW"/>
</dbReference>
<evidence type="ECO:0000256" key="3">
    <source>
        <dbReference type="ARBA" id="ARBA00022475"/>
    </source>
</evidence>
<feature type="transmembrane region" description="Helical" evidence="9">
    <location>
        <begin position="268"/>
        <end position="288"/>
    </location>
</feature>
<dbReference type="Pfam" id="PF03613">
    <property type="entry name" value="EIID-AGA"/>
    <property type="match status" value="1"/>
</dbReference>
<evidence type="ECO:0000256" key="8">
    <source>
        <dbReference type="ARBA" id="ARBA00023136"/>
    </source>
</evidence>
<comment type="subcellular location">
    <subcellularLocation>
        <location evidence="1">Cell membrane</location>
        <topology evidence="1">Multi-pass membrane protein</topology>
    </subcellularLocation>
</comment>
<evidence type="ECO:0000313" key="10">
    <source>
        <dbReference type="EMBL" id="RHM74047.1"/>
    </source>
</evidence>
<dbReference type="InterPro" id="IPR050303">
    <property type="entry name" value="GatZ_KbaZ_carbometab"/>
</dbReference>
<dbReference type="PANTHER" id="PTHR32502">
    <property type="entry name" value="N-ACETYLGALACTOSAMINE PERMEASE II COMPONENT-RELATED"/>
    <property type="match status" value="1"/>
</dbReference>
<dbReference type="GO" id="GO:0005886">
    <property type="term" value="C:plasma membrane"/>
    <property type="evidence" value="ECO:0007669"/>
    <property type="project" value="UniProtKB-SubCell"/>
</dbReference>
<dbReference type="PROSITE" id="PS51108">
    <property type="entry name" value="PTS_EIID"/>
    <property type="match status" value="1"/>
</dbReference>
<dbReference type="PANTHER" id="PTHR32502:SF5">
    <property type="entry name" value="N-ACETYLGALACTOSAMINE PERMEASE IID COMPONENT-RELATED"/>
    <property type="match status" value="1"/>
</dbReference>
<keyword evidence="2" id="KW-0813">Transport</keyword>
<evidence type="ECO:0000256" key="9">
    <source>
        <dbReference type="SAM" id="Phobius"/>
    </source>
</evidence>
<keyword evidence="4" id="KW-0762">Sugar transport</keyword>